<proteinExistence type="predicted"/>
<accession>A0A427B0V6</accession>
<reference evidence="1 2" key="1">
    <citation type="journal article" date="2014" name="Agronomy (Basel)">
        <title>A Draft Genome Sequence for Ensete ventricosum, the Drought-Tolerant Tree Against Hunger.</title>
        <authorList>
            <person name="Harrison J."/>
            <person name="Moore K.A."/>
            <person name="Paszkiewicz K."/>
            <person name="Jones T."/>
            <person name="Grant M."/>
            <person name="Ambacheew D."/>
            <person name="Muzemil S."/>
            <person name="Studholme D.J."/>
        </authorList>
    </citation>
    <scope>NUCLEOTIDE SEQUENCE [LARGE SCALE GENOMIC DNA]</scope>
</reference>
<name>A0A427B0V6_ENSVE</name>
<protein>
    <submittedName>
        <fullName evidence="1">Uncharacterized protein</fullName>
    </submittedName>
</protein>
<dbReference type="InterPro" id="IPR027417">
    <property type="entry name" value="P-loop_NTPase"/>
</dbReference>
<dbReference type="Proteomes" id="UP000287651">
    <property type="component" value="Unassembled WGS sequence"/>
</dbReference>
<dbReference type="GO" id="GO:0016020">
    <property type="term" value="C:membrane"/>
    <property type="evidence" value="ECO:0007669"/>
    <property type="project" value="TreeGrafter"/>
</dbReference>
<dbReference type="GO" id="GO:0003924">
    <property type="term" value="F:GTPase activity"/>
    <property type="evidence" value="ECO:0007669"/>
    <property type="project" value="TreeGrafter"/>
</dbReference>
<comment type="caution">
    <text evidence="1">The sequence shown here is derived from an EMBL/GenBank/DDBJ whole genome shotgun (WGS) entry which is preliminary data.</text>
</comment>
<organism evidence="1 2">
    <name type="scientific">Ensete ventricosum</name>
    <name type="common">Abyssinian banana</name>
    <name type="synonym">Musa ensete</name>
    <dbReference type="NCBI Taxonomy" id="4639"/>
    <lineage>
        <taxon>Eukaryota</taxon>
        <taxon>Viridiplantae</taxon>
        <taxon>Streptophyta</taxon>
        <taxon>Embryophyta</taxon>
        <taxon>Tracheophyta</taxon>
        <taxon>Spermatophyta</taxon>
        <taxon>Magnoliopsida</taxon>
        <taxon>Liliopsida</taxon>
        <taxon>Zingiberales</taxon>
        <taxon>Musaceae</taxon>
        <taxon>Ensete</taxon>
    </lineage>
</organism>
<dbReference type="Gene3D" id="3.40.50.300">
    <property type="entry name" value="P-loop containing nucleotide triphosphate hydrolases"/>
    <property type="match status" value="1"/>
</dbReference>
<dbReference type="PANTHER" id="PTHR11566:SF159">
    <property type="entry name" value="PHRAGMOPLASTIN DRP1A"/>
    <property type="match status" value="1"/>
</dbReference>
<dbReference type="PANTHER" id="PTHR11566">
    <property type="entry name" value="DYNAMIN"/>
    <property type="match status" value="1"/>
</dbReference>
<dbReference type="EMBL" id="AMZH03000756">
    <property type="protein sequence ID" value="RRT82141.1"/>
    <property type="molecule type" value="Genomic_DNA"/>
</dbReference>
<evidence type="ECO:0000313" key="1">
    <source>
        <dbReference type="EMBL" id="RRT82141.1"/>
    </source>
</evidence>
<dbReference type="GO" id="GO:0008017">
    <property type="term" value="F:microtubule binding"/>
    <property type="evidence" value="ECO:0007669"/>
    <property type="project" value="TreeGrafter"/>
</dbReference>
<sequence>GQPDSIVADIENMVRSYIEKVMLIENVVLQICERTFGVLTKIDLMDKGTDAVDVSLFLLSIQSLISKTVAELEGELSRLGKPIAADAGVSLTGKLYAIMEICRIFDQIYKEHLDGV</sequence>
<gene>
    <name evidence="1" type="ORF">B296_00019092</name>
</gene>
<dbReference type="InterPro" id="IPR022812">
    <property type="entry name" value="Dynamin"/>
</dbReference>
<dbReference type="AlphaFoldDB" id="A0A427B0V6"/>
<feature type="non-terminal residue" evidence="1">
    <location>
        <position position="1"/>
    </location>
</feature>
<dbReference type="GO" id="GO:0005737">
    <property type="term" value="C:cytoplasm"/>
    <property type="evidence" value="ECO:0007669"/>
    <property type="project" value="TreeGrafter"/>
</dbReference>
<dbReference type="GO" id="GO:0005874">
    <property type="term" value="C:microtubule"/>
    <property type="evidence" value="ECO:0007669"/>
    <property type="project" value="TreeGrafter"/>
</dbReference>
<evidence type="ECO:0000313" key="2">
    <source>
        <dbReference type="Proteomes" id="UP000287651"/>
    </source>
</evidence>